<comment type="caution">
    <text evidence="1">The sequence shown here is derived from an EMBL/GenBank/DDBJ whole genome shotgun (WGS) entry which is preliminary data.</text>
</comment>
<dbReference type="AlphaFoldDB" id="H5TBY0"/>
<sequence>MQPGEDGLLSTVEVYKVGSEKQCQDFIDNIDGDYLKTQFEIVKR</sequence>
<keyword evidence="2" id="KW-1185">Reference proteome</keyword>
<reference evidence="1 2" key="2">
    <citation type="journal article" date="2017" name="Antonie Van Leeuwenhoek">
        <title>Rhizobium rhizosphaerae sp. nov., a novel species isolated from rice rhizosphere.</title>
        <authorList>
            <person name="Zhao J.J."/>
            <person name="Zhang J."/>
            <person name="Zhang R.J."/>
            <person name="Zhang C.W."/>
            <person name="Yin H.Q."/>
            <person name="Zhang X.X."/>
        </authorList>
    </citation>
    <scope>NUCLEOTIDE SEQUENCE [LARGE SCALE GENOMIC DNA]</scope>
    <source>
        <strain evidence="1 2">ACAM 611</strain>
    </source>
</reference>
<organism evidence="1 2">
    <name type="scientific">Glaciecola punicea ACAM 611</name>
    <dbReference type="NCBI Taxonomy" id="1121923"/>
    <lineage>
        <taxon>Bacteria</taxon>
        <taxon>Pseudomonadati</taxon>
        <taxon>Pseudomonadota</taxon>
        <taxon>Gammaproteobacteria</taxon>
        <taxon>Alteromonadales</taxon>
        <taxon>Alteromonadaceae</taxon>
        <taxon>Glaciecola</taxon>
    </lineage>
</organism>
<name>H5TBY0_9ALTE</name>
<dbReference type="Proteomes" id="UP000053586">
    <property type="component" value="Unassembled WGS sequence"/>
</dbReference>
<evidence type="ECO:0000313" key="1">
    <source>
        <dbReference type="EMBL" id="GAB55807.1"/>
    </source>
</evidence>
<proteinExistence type="predicted"/>
<accession>H5TBY0</accession>
<dbReference type="EMBL" id="BAET01000014">
    <property type="protein sequence ID" value="GAB55807.1"/>
    <property type="molecule type" value="Genomic_DNA"/>
</dbReference>
<gene>
    <name evidence="1" type="ORF">GPUN_1691</name>
</gene>
<protein>
    <submittedName>
        <fullName evidence="1">Uncharacterized protein</fullName>
    </submittedName>
</protein>
<reference evidence="1 2" key="1">
    <citation type="journal article" date="2012" name="J. Bacteriol.">
        <title>Genome sequence of proteorhodopsin-containing sea ice bacterium Glaciecola punicea ACAM 611T.</title>
        <authorList>
            <person name="Qin Q.-L."/>
            <person name="Xie B.-B."/>
            <person name="Shu Y.-L."/>
            <person name="Rong J.-C."/>
            <person name="Zhao D.-L."/>
            <person name="Zhang X.-Y."/>
            <person name="Chen X.-L."/>
            <person name="Zhou B.-C."/>
            <person name="Zhanga Y.-Z."/>
        </authorList>
    </citation>
    <scope>NUCLEOTIDE SEQUENCE [LARGE SCALE GENOMIC DNA]</scope>
    <source>
        <strain evidence="1 2">ACAM 611</strain>
    </source>
</reference>
<evidence type="ECO:0000313" key="2">
    <source>
        <dbReference type="Proteomes" id="UP000053586"/>
    </source>
</evidence>